<dbReference type="Gene3D" id="4.10.280.10">
    <property type="entry name" value="Helix-loop-helix DNA-binding domain"/>
    <property type="match status" value="1"/>
</dbReference>
<dbReference type="InterPro" id="IPR050283">
    <property type="entry name" value="E-box_TF_Regulators"/>
</dbReference>
<feature type="region of interest" description="Disordered" evidence="1">
    <location>
        <begin position="224"/>
        <end position="323"/>
    </location>
</feature>
<evidence type="ECO:0000256" key="1">
    <source>
        <dbReference type="SAM" id="MobiDB-lite"/>
    </source>
</evidence>
<reference evidence="3 4" key="1">
    <citation type="submission" date="2023-05" db="EMBL/GenBank/DDBJ databases">
        <title>B98-5 Cell Line De Novo Hybrid Assembly: An Optical Mapping Approach.</title>
        <authorList>
            <person name="Kananen K."/>
            <person name="Auerbach J.A."/>
            <person name="Kautto E."/>
            <person name="Blachly J.S."/>
        </authorList>
    </citation>
    <scope>NUCLEOTIDE SEQUENCE [LARGE SCALE GENOMIC DNA]</scope>
    <source>
        <strain evidence="3">B95-8</strain>
        <tissue evidence="3">Cell line</tissue>
    </source>
</reference>
<sequence>MPVWSPLSGTCKLPSSPSSFPRFPPRSPTYLEAGNKAGGGRGAAWCHKALPERPVQGVSSPQEPGPSASRAGAGAGAEGRGPGKAMLRAPGLGLRARKGAEGSTEDLGGSCPRAGDDMGVLRTSRAPRGLGEAEEPVGRRRARPVRSKARRMAANVRERKRILDYNEAFNALRRALQHDLGGKRLSKIATLRRAIHRIAALSFALRASPAPRVSCGHLECHGPAERGVPENARDDPGASPAPPAGPGLARPDAARPPVPPAPRRASCYLHAPPGRPRALAEVPGPAQASGGSWRRGPGASSAGPPPWPRGYLRASPGMGAPHS</sequence>
<dbReference type="EMBL" id="JASSZA010000005">
    <property type="protein sequence ID" value="KAK2110444.1"/>
    <property type="molecule type" value="Genomic_DNA"/>
</dbReference>
<evidence type="ECO:0000313" key="3">
    <source>
        <dbReference type="EMBL" id="KAK2110444.1"/>
    </source>
</evidence>
<dbReference type="PROSITE" id="PS50888">
    <property type="entry name" value="BHLH"/>
    <property type="match status" value="1"/>
</dbReference>
<keyword evidence="4" id="KW-1185">Reference proteome</keyword>
<name>A0ABQ9VM52_SAGOE</name>
<feature type="region of interest" description="Disordered" evidence="1">
    <location>
        <begin position="1"/>
        <end position="146"/>
    </location>
</feature>
<dbReference type="InterPro" id="IPR011598">
    <property type="entry name" value="bHLH_dom"/>
</dbReference>
<dbReference type="InterPro" id="IPR036638">
    <property type="entry name" value="HLH_DNA-bd_sf"/>
</dbReference>
<feature type="domain" description="BHLH" evidence="2">
    <location>
        <begin position="149"/>
        <end position="201"/>
    </location>
</feature>
<comment type="caution">
    <text evidence="3">The sequence shown here is derived from an EMBL/GenBank/DDBJ whole genome shotgun (WGS) entry which is preliminary data.</text>
</comment>
<dbReference type="PANTHER" id="PTHR23349">
    <property type="entry name" value="BASIC HELIX-LOOP-HELIX TRANSCRIPTION FACTOR, TWIST"/>
    <property type="match status" value="1"/>
</dbReference>
<gene>
    <name evidence="3" type="primary">BHLHA9</name>
    <name evidence="3" type="ORF">P7K49_010190</name>
</gene>
<feature type="compositionally biased region" description="Gly residues" evidence="1">
    <location>
        <begin position="73"/>
        <end position="82"/>
    </location>
</feature>
<accession>A0ABQ9VM52</accession>
<dbReference type="PANTHER" id="PTHR23349:SF10">
    <property type="entry name" value="CLASS A BASIC HELIX-LOOP-HELIX PROTEIN 9"/>
    <property type="match status" value="1"/>
</dbReference>
<dbReference type="SMART" id="SM00353">
    <property type="entry name" value="HLH"/>
    <property type="match status" value="1"/>
</dbReference>
<proteinExistence type="predicted"/>
<dbReference type="Pfam" id="PF00010">
    <property type="entry name" value="HLH"/>
    <property type="match status" value="1"/>
</dbReference>
<protein>
    <submittedName>
        <fullName evidence="3">Class A basic helix-loop-helix protein 9</fullName>
    </submittedName>
</protein>
<dbReference type="CDD" id="cd18912">
    <property type="entry name" value="bHLH_TS_bHLHa9"/>
    <property type="match status" value="1"/>
</dbReference>
<dbReference type="SUPFAM" id="SSF47459">
    <property type="entry name" value="HLH, helix-loop-helix DNA-binding domain"/>
    <property type="match status" value="1"/>
</dbReference>
<dbReference type="Proteomes" id="UP001266305">
    <property type="component" value="Unassembled WGS sequence"/>
</dbReference>
<evidence type="ECO:0000313" key="4">
    <source>
        <dbReference type="Proteomes" id="UP001266305"/>
    </source>
</evidence>
<evidence type="ECO:0000259" key="2">
    <source>
        <dbReference type="PROSITE" id="PS50888"/>
    </source>
</evidence>
<feature type="compositionally biased region" description="Basic and acidic residues" evidence="1">
    <location>
        <begin position="224"/>
        <end position="236"/>
    </location>
</feature>
<organism evidence="3 4">
    <name type="scientific">Saguinus oedipus</name>
    <name type="common">Cotton-top tamarin</name>
    <name type="synonym">Oedipomidas oedipus</name>
    <dbReference type="NCBI Taxonomy" id="9490"/>
    <lineage>
        <taxon>Eukaryota</taxon>
        <taxon>Metazoa</taxon>
        <taxon>Chordata</taxon>
        <taxon>Craniata</taxon>
        <taxon>Vertebrata</taxon>
        <taxon>Euteleostomi</taxon>
        <taxon>Mammalia</taxon>
        <taxon>Eutheria</taxon>
        <taxon>Euarchontoglires</taxon>
        <taxon>Primates</taxon>
        <taxon>Haplorrhini</taxon>
        <taxon>Platyrrhini</taxon>
        <taxon>Cebidae</taxon>
        <taxon>Callitrichinae</taxon>
        <taxon>Saguinus</taxon>
    </lineage>
</organism>